<evidence type="ECO:0000313" key="2">
    <source>
        <dbReference type="EMBL" id="AZS16863.1"/>
    </source>
</evidence>
<proteinExistence type="predicted"/>
<gene>
    <name evidence="2" type="ORF">EI981_21960</name>
</gene>
<dbReference type="Gene3D" id="3.30.450.20">
    <property type="entry name" value="PAS domain"/>
    <property type="match status" value="1"/>
</dbReference>
<evidence type="ECO:0000313" key="3">
    <source>
        <dbReference type="Proteomes" id="UP000270678"/>
    </source>
</evidence>
<organism evidence="2 3">
    <name type="scientific">Paenibacillus lutimineralis</name>
    <dbReference type="NCBI Taxonomy" id="2707005"/>
    <lineage>
        <taxon>Bacteria</taxon>
        <taxon>Bacillati</taxon>
        <taxon>Bacillota</taxon>
        <taxon>Bacilli</taxon>
        <taxon>Bacillales</taxon>
        <taxon>Paenibacillaceae</taxon>
        <taxon>Paenibacillus</taxon>
    </lineage>
</organism>
<protein>
    <recommendedName>
        <fullName evidence="1">PAS fold-4 domain-containing protein</fullName>
    </recommendedName>
</protein>
<sequence>MVIVPLIPCHLLWTPHEYTPTDSYALQIQLKQTNTPLEFNRSSPILNRGSDFILHNSGIHFIEIINLLRQDIAIIDPQGFIVSVNRAWYLHSLEIGVPESFEWTGVNFAQIYNALAGDEGHPPHELEAVLDGTNPFLCKEFKSSSRLETKCFTLEASTIYSPDGNSVKGVLVCLTDITQSKLLEQNHLKALAQICTLHGLLPICAVCKKIRDEHDIWNSIESFLEKHTKVEFTHDICPECIRRLYPEYSSLLDKSSCS</sequence>
<dbReference type="KEGG" id="plut:EI981_21960"/>
<name>A0A3S9V2Y1_9BACL</name>
<accession>A0A3S9V2Y1</accession>
<keyword evidence="3" id="KW-1185">Reference proteome</keyword>
<evidence type="ECO:0000259" key="1">
    <source>
        <dbReference type="Pfam" id="PF08448"/>
    </source>
</evidence>
<dbReference type="AlphaFoldDB" id="A0A3S9V2Y1"/>
<dbReference type="Pfam" id="PF08448">
    <property type="entry name" value="PAS_4"/>
    <property type="match status" value="1"/>
</dbReference>
<reference evidence="3" key="1">
    <citation type="submission" date="2018-12" db="EMBL/GenBank/DDBJ databases">
        <title>Complete genome sequence of Paenibacillus sp. MBLB1234.</title>
        <authorList>
            <person name="Nam Y.-D."/>
            <person name="Kang J."/>
            <person name="Chung W.-H."/>
            <person name="Park Y.S."/>
        </authorList>
    </citation>
    <scope>NUCLEOTIDE SEQUENCE [LARGE SCALE GENOMIC DNA]</scope>
    <source>
        <strain evidence="3">MBLB1234</strain>
    </source>
</reference>
<dbReference type="EMBL" id="CP034346">
    <property type="protein sequence ID" value="AZS16863.1"/>
    <property type="molecule type" value="Genomic_DNA"/>
</dbReference>
<dbReference type="InterPro" id="IPR013656">
    <property type="entry name" value="PAS_4"/>
</dbReference>
<dbReference type="Proteomes" id="UP000270678">
    <property type="component" value="Chromosome"/>
</dbReference>
<feature type="domain" description="PAS fold-4" evidence="1">
    <location>
        <begin position="72"/>
        <end position="181"/>
    </location>
</feature>
<dbReference type="OrthoDB" id="2645267at2"/>